<comment type="caution">
    <text evidence="1">The sequence shown here is derived from an EMBL/GenBank/DDBJ whole genome shotgun (WGS) entry which is preliminary data.</text>
</comment>
<keyword evidence="2" id="KW-1185">Reference proteome</keyword>
<reference evidence="1 2" key="1">
    <citation type="submission" date="2023-04" db="EMBL/GenBank/DDBJ databases">
        <title>Marinoamorphus aggregata gen. nov., sp. Nov., isolate from tissue of brittle star Ophioplocus japonicus.</title>
        <authorList>
            <person name="Kawano K."/>
            <person name="Sawayama S."/>
            <person name="Nakagawa S."/>
        </authorList>
    </citation>
    <scope>NUCLEOTIDE SEQUENCE [LARGE SCALE GENOMIC DNA]</scope>
    <source>
        <strain evidence="1 2">NKW23</strain>
    </source>
</reference>
<organism evidence="1 2">
    <name type="scientific">Paralimibaculum aggregatum</name>
    <dbReference type="NCBI Taxonomy" id="3036245"/>
    <lineage>
        <taxon>Bacteria</taxon>
        <taxon>Pseudomonadati</taxon>
        <taxon>Pseudomonadota</taxon>
        <taxon>Alphaproteobacteria</taxon>
        <taxon>Rhodobacterales</taxon>
        <taxon>Paracoccaceae</taxon>
        <taxon>Paralimibaculum</taxon>
    </lineage>
</organism>
<evidence type="ECO:0008006" key="3">
    <source>
        <dbReference type="Google" id="ProtNLM"/>
    </source>
</evidence>
<name>A0ABQ6LKY7_9RHOB</name>
<accession>A0ABQ6LKY7</accession>
<gene>
    <name evidence="1" type="ORF">LNKW23_31120</name>
</gene>
<evidence type="ECO:0000313" key="2">
    <source>
        <dbReference type="Proteomes" id="UP001239909"/>
    </source>
</evidence>
<dbReference type="Proteomes" id="UP001239909">
    <property type="component" value="Unassembled WGS sequence"/>
</dbReference>
<dbReference type="EMBL" id="BSYI01000025">
    <property type="protein sequence ID" value="GMG83898.1"/>
    <property type="molecule type" value="Genomic_DNA"/>
</dbReference>
<protein>
    <recommendedName>
        <fullName evidence="3">HAD family hydrolase</fullName>
    </recommendedName>
</protein>
<sequence>MPDTAPSRSPGLAALEAKLDAGVLAQLRAARVAPGRPLLVVDCDEVLVDFAGHLGRFAAGLGIGMELRHYQLEGSFRDLETGRRLDFQEVIGIIHRFFAEETAHQAALPGAAAALGRLAARAQVVVLTNVPPHGTAARVENLAALGMAYPVVQNAGGKGRALAWLAAQAGQRVPAVFVDDSPNQIESAARRAPGVHRVQFVGAPAVADVLPRSAEADHRVGSWAAAEPLIARLLG</sequence>
<dbReference type="RefSeq" id="WP_285672735.1">
    <property type="nucleotide sequence ID" value="NZ_BSYI01000025.1"/>
</dbReference>
<dbReference type="InterPro" id="IPR036412">
    <property type="entry name" value="HAD-like_sf"/>
</dbReference>
<dbReference type="SUPFAM" id="SSF56784">
    <property type="entry name" value="HAD-like"/>
    <property type="match status" value="1"/>
</dbReference>
<proteinExistence type="predicted"/>
<evidence type="ECO:0000313" key="1">
    <source>
        <dbReference type="EMBL" id="GMG83898.1"/>
    </source>
</evidence>